<dbReference type="PANTHER" id="PTHR43523">
    <property type="entry name" value="GLUCOSE-1-PHOSPHATE ADENYLYLTRANSFERASE-RELATED"/>
    <property type="match status" value="1"/>
</dbReference>
<keyword evidence="3 9" id="KW-0808">Transferase</keyword>
<proteinExistence type="inferred from homology"/>
<dbReference type="InterPro" id="IPR005835">
    <property type="entry name" value="NTP_transferase_dom"/>
</dbReference>
<dbReference type="Pfam" id="PF24894">
    <property type="entry name" value="Hexapep_GlmU"/>
    <property type="match status" value="1"/>
</dbReference>
<keyword evidence="5 9" id="KW-0547">Nucleotide-binding</keyword>
<feature type="site" description="Could play a key role in the communication between the regulatory and the substrate sites" evidence="9">
    <location>
        <position position="91"/>
    </location>
</feature>
<dbReference type="CDD" id="cd04651">
    <property type="entry name" value="LbH_G1P_AT_C"/>
    <property type="match status" value="1"/>
</dbReference>
<organism evidence="12 13">
    <name type="scientific">Acholeplasma laidlawii</name>
    <dbReference type="NCBI Taxonomy" id="2148"/>
    <lineage>
        <taxon>Bacteria</taxon>
        <taxon>Bacillati</taxon>
        <taxon>Mycoplasmatota</taxon>
        <taxon>Mollicutes</taxon>
        <taxon>Acholeplasmatales</taxon>
        <taxon>Acholeplasmataceae</taxon>
        <taxon>Acholeplasma</taxon>
    </lineage>
</organism>
<comment type="catalytic activity">
    <reaction evidence="9">
        <text>alpha-D-glucose 1-phosphate + ATP + H(+) = ADP-alpha-D-glucose + diphosphate</text>
        <dbReference type="Rhea" id="RHEA:12120"/>
        <dbReference type="ChEBI" id="CHEBI:15378"/>
        <dbReference type="ChEBI" id="CHEBI:30616"/>
        <dbReference type="ChEBI" id="CHEBI:33019"/>
        <dbReference type="ChEBI" id="CHEBI:57498"/>
        <dbReference type="ChEBI" id="CHEBI:58601"/>
        <dbReference type="EC" id="2.7.7.27"/>
    </reaction>
</comment>
<feature type="binding site" evidence="9">
    <location>
        <position position="183"/>
    </location>
    <ligand>
        <name>alpha-D-glucose 1-phosphate</name>
        <dbReference type="ChEBI" id="CHEBI:58601"/>
    </ligand>
</feature>
<protein>
    <recommendedName>
        <fullName evidence="9">Glucose-1-phosphate adenylyltransferase</fullName>
        <ecNumber evidence="9">2.7.7.27</ecNumber>
    </recommendedName>
    <alternativeName>
        <fullName evidence="9">ADP-glucose pyrophosphorylase</fullName>
        <shortName evidence="9">ADPGlc PPase</shortName>
    </alternativeName>
    <alternativeName>
        <fullName evidence="9">ADP-glucose synthase</fullName>
    </alternativeName>
</protein>
<dbReference type="PANTHER" id="PTHR43523:SF2">
    <property type="entry name" value="GLUCOSE-1-PHOSPHATE ADENYLYLTRANSFERASE"/>
    <property type="match status" value="1"/>
</dbReference>
<feature type="binding site" evidence="9">
    <location>
        <begin position="172"/>
        <end position="173"/>
    </location>
    <ligand>
        <name>alpha-D-glucose 1-phosphate</name>
        <dbReference type="ChEBI" id="CHEBI:58601"/>
    </ligand>
</feature>
<name>A0A553IIK8_ACHLA</name>
<keyword evidence="4 9" id="KW-0548">Nucleotidyltransferase</keyword>
<dbReference type="Proteomes" id="UP000315938">
    <property type="component" value="Unassembled WGS sequence"/>
</dbReference>
<evidence type="ECO:0000313" key="12">
    <source>
        <dbReference type="EMBL" id="TRY00031.1"/>
    </source>
</evidence>
<evidence type="ECO:0000256" key="2">
    <source>
        <dbReference type="ARBA" id="ARBA00022600"/>
    </source>
</evidence>
<dbReference type="Pfam" id="PF00483">
    <property type="entry name" value="NTP_transferase"/>
    <property type="match status" value="1"/>
</dbReference>
<keyword evidence="7 9" id="KW-0320">Glycogen biosynthesis</keyword>
<keyword evidence="2 9" id="KW-0321">Glycogen metabolism</keyword>
<keyword evidence="6 9" id="KW-0067">ATP-binding</keyword>
<comment type="subunit">
    <text evidence="9">Homotetramer.</text>
</comment>
<dbReference type="SUPFAM" id="SSF51161">
    <property type="entry name" value="Trimeric LpxA-like enzymes"/>
    <property type="match status" value="1"/>
</dbReference>
<dbReference type="RefSeq" id="WP_012242468.1">
    <property type="nucleotide sequence ID" value="NZ_JACAOF010000005.1"/>
</dbReference>
<reference evidence="12 13" key="1">
    <citation type="submission" date="2019-07" db="EMBL/GenBank/DDBJ databases">
        <title>Genome sequence of Acholeplasma laidlawii strain with increased resistance to erythromycin.</title>
        <authorList>
            <person name="Medvedeva E.S."/>
            <person name="Baranova N.B."/>
            <person name="Siniagina M.N."/>
            <person name="Mouzykantov A."/>
            <person name="Chernova O.A."/>
            <person name="Chernov V.M."/>
        </authorList>
    </citation>
    <scope>NUCLEOTIDE SEQUENCE [LARGE SCALE GENOMIC DNA]</scope>
    <source>
        <strain evidence="12 13">PG8REry</strain>
    </source>
</reference>
<dbReference type="NCBIfam" id="NF003670">
    <property type="entry name" value="PRK05293.1"/>
    <property type="match status" value="1"/>
</dbReference>
<evidence type="ECO:0000256" key="3">
    <source>
        <dbReference type="ARBA" id="ARBA00022679"/>
    </source>
</evidence>
<keyword evidence="8 9" id="KW-0119">Carbohydrate metabolism</keyword>
<comment type="pathway">
    <text evidence="9">Glycan biosynthesis; glycogen biosynthesis.</text>
</comment>
<dbReference type="InterPro" id="IPR056818">
    <property type="entry name" value="GlmU/GlgC-like_hexapep"/>
</dbReference>
<dbReference type="InterPro" id="IPR011004">
    <property type="entry name" value="Trimer_LpxA-like_sf"/>
</dbReference>
<feature type="site" description="Could play a key role in the communication between the regulatory and the substrate sites" evidence="9">
    <location>
        <position position="57"/>
    </location>
</feature>
<evidence type="ECO:0000256" key="8">
    <source>
        <dbReference type="ARBA" id="ARBA00023277"/>
    </source>
</evidence>
<evidence type="ECO:0000256" key="4">
    <source>
        <dbReference type="ARBA" id="ARBA00022695"/>
    </source>
</evidence>
<comment type="caution">
    <text evidence="12">The sequence shown here is derived from an EMBL/GenBank/DDBJ whole genome shotgun (WGS) entry which is preliminary data.</text>
</comment>
<dbReference type="SUPFAM" id="SSF53448">
    <property type="entry name" value="Nucleotide-diphospho-sugar transferases"/>
    <property type="match status" value="1"/>
</dbReference>
<dbReference type="PROSITE" id="PS00809">
    <property type="entry name" value="ADP_GLC_PYROPHOSPH_2"/>
    <property type="match status" value="1"/>
</dbReference>
<evidence type="ECO:0000256" key="6">
    <source>
        <dbReference type="ARBA" id="ARBA00022840"/>
    </source>
</evidence>
<dbReference type="EMBL" id="VKID01000001">
    <property type="protein sequence ID" value="TRY00031.1"/>
    <property type="molecule type" value="Genomic_DNA"/>
</dbReference>
<dbReference type="InterPro" id="IPR011831">
    <property type="entry name" value="ADP-Glc_PPase"/>
</dbReference>
<evidence type="ECO:0000256" key="5">
    <source>
        <dbReference type="ARBA" id="ARBA00022741"/>
    </source>
</evidence>
<dbReference type="GO" id="GO:0005978">
    <property type="term" value="P:glycogen biosynthetic process"/>
    <property type="evidence" value="ECO:0007669"/>
    <property type="project" value="UniProtKB-UniRule"/>
</dbReference>
<evidence type="ECO:0000256" key="1">
    <source>
        <dbReference type="ARBA" id="ARBA00010443"/>
    </source>
</evidence>
<sequence length="408" mass="45502">METLALILAGGKGTRLDVLSEKRSKPAMPFAGKFRIIDFTLSNCVQSGIYDIAILTQYLPLSLNKHIGSGKPWDLDRRDSSVTLLQPHTNWYMGTADAVLKNLEYLARKNPKYVLILSGDHIYKMDYRKMIQTHKEKGALLTIATQRVKPEEVSRFGIMSINSNNEIIEFEEKPKVSDSNLASMGIYLFDFKLLKKVLEETIAENLDFGKHVIPKLIKTTQASVYAHEFNDYWMDVGTLDAYLDANLAMAQTYTELDLYDPTWKVYTKSEDLPPVKAGSKAIIQDSLVSNGCIIEGTVINSVLSPGVRVGKGSIVKDSVILNDTIIGNDVKITQSIIDKEVIIGGHTEIGFVDDMTPNKEKPDVLHTGITVVEKQSIIPGNMKIGKNVRIFKTATFDRKVIESGETIR</sequence>
<dbReference type="GO" id="GO:0008878">
    <property type="term" value="F:glucose-1-phosphate adenylyltransferase activity"/>
    <property type="evidence" value="ECO:0007669"/>
    <property type="project" value="UniProtKB-UniRule"/>
</dbReference>
<feature type="domain" description="Nucleotidyl transferase" evidence="10">
    <location>
        <begin position="5"/>
        <end position="251"/>
    </location>
</feature>
<dbReference type="GeneID" id="41338699"/>
<comment type="similarity">
    <text evidence="1 9">Belongs to the bacterial/plant glucose-1-phosphate adenylyltransferase family.</text>
</comment>
<dbReference type="Gene3D" id="2.160.10.10">
    <property type="entry name" value="Hexapeptide repeat proteins"/>
    <property type="match status" value="1"/>
</dbReference>
<evidence type="ECO:0000259" key="11">
    <source>
        <dbReference type="Pfam" id="PF24894"/>
    </source>
</evidence>
<dbReference type="Gene3D" id="3.90.550.10">
    <property type="entry name" value="Spore Coat Polysaccharide Biosynthesis Protein SpsA, Chain A"/>
    <property type="match status" value="1"/>
</dbReference>
<dbReference type="InterPro" id="IPR029044">
    <property type="entry name" value="Nucleotide-diphossugar_trans"/>
</dbReference>
<evidence type="ECO:0000256" key="9">
    <source>
        <dbReference type="HAMAP-Rule" id="MF_00624"/>
    </source>
</evidence>
<dbReference type="InterPro" id="IPR023049">
    <property type="entry name" value="GlgC_bac"/>
</dbReference>
<evidence type="ECO:0000259" key="10">
    <source>
        <dbReference type="Pfam" id="PF00483"/>
    </source>
</evidence>
<dbReference type="InterPro" id="IPR005836">
    <property type="entry name" value="ADP_Glu_pyroP_CS"/>
</dbReference>
<dbReference type="UniPathway" id="UPA00164"/>
<dbReference type="AlphaFoldDB" id="A0A553IIK8"/>
<dbReference type="HAMAP" id="MF_00624">
    <property type="entry name" value="GlgC"/>
    <property type="match status" value="1"/>
</dbReference>
<dbReference type="CDD" id="cd02508">
    <property type="entry name" value="ADP_Glucose_PP"/>
    <property type="match status" value="1"/>
</dbReference>
<feature type="binding site" evidence="9">
    <location>
        <position position="157"/>
    </location>
    <ligand>
        <name>alpha-D-glucose 1-phosphate</name>
        <dbReference type="ChEBI" id="CHEBI:58601"/>
    </ligand>
</feature>
<dbReference type="GO" id="GO:0005524">
    <property type="term" value="F:ATP binding"/>
    <property type="evidence" value="ECO:0007669"/>
    <property type="project" value="UniProtKB-KW"/>
</dbReference>
<evidence type="ECO:0000256" key="7">
    <source>
        <dbReference type="ARBA" id="ARBA00023056"/>
    </source>
</evidence>
<comment type="function">
    <text evidence="9">Involved in the biosynthesis of ADP-glucose, a building block required for the elongation reactions to produce glycogen. Catalyzes the reaction between ATP and alpha-D-glucose 1-phosphate (G1P) to produce pyrophosphate and ADP-Glc.</text>
</comment>
<dbReference type="EC" id="2.7.7.27" evidence="9"/>
<dbReference type="OMA" id="YPLTKMR"/>
<accession>A0A553IIK8</accession>
<feature type="domain" description="Glucose-1-phosphate adenylyltransferase/Bifunctional protein GlmU-like C-terminal hexapeptide" evidence="11">
    <location>
        <begin position="278"/>
        <end position="372"/>
    </location>
</feature>
<feature type="binding site" evidence="9">
    <location>
        <position position="92"/>
    </location>
    <ligand>
        <name>alpha-D-glucose 1-phosphate</name>
        <dbReference type="ChEBI" id="CHEBI:58601"/>
    </ligand>
</feature>
<gene>
    <name evidence="9" type="primary">glgC</name>
    <name evidence="12" type="ORF">FNV44_03020</name>
</gene>
<evidence type="ECO:0000313" key="13">
    <source>
        <dbReference type="Proteomes" id="UP000315938"/>
    </source>
</evidence>